<accession>A0AAW1TN48</accession>
<dbReference type="InterPro" id="IPR013604">
    <property type="entry name" value="7TM_chemorcpt"/>
</dbReference>
<feature type="transmembrane region" description="Helical" evidence="6">
    <location>
        <begin position="94"/>
        <end position="117"/>
    </location>
</feature>
<evidence type="ECO:0000256" key="4">
    <source>
        <dbReference type="ARBA" id="ARBA00022989"/>
    </source>
</evidence>
<evidence type="ECO:0000256" key="2">
    <source>
        <dbReference type="ARBA" id="ARBA00022475"/>
    </source>
</evidence>
<dbReference type="GO" id="GO:0050909">
    <property type="term" value="P:sensory perception of taste"/>
    <property type="evidence" value="ECO:0007669"/>
    <property type="project" value="InterPro"/>
</dbReference>
<evidence type="ECO:0000256" key="6">
    <source>
        <dbReference type="SAM" id="Phobius"/>
    </source>
</evidence>
<feature type="transmembrane region" description="Helical" evidence="6">
    <location>
        <begin position="62"/>
        <end position="82"/>
    </location>
</feature>
<dbReference type="GO" id="GO:0005886">
    <property type="term" value="C:plasma membrane"/>
    <property type="evidence" value="ECO:0007669"/>
    <property type="project" value="UniProtKB-SubCell"/>
</dbReference>
<evidence type="ECO:0000256" key="1">
    <source>
        <dbReference type="ARBA" id="ARBA00004651"/>
    </source>
</evidence>
<comment type="subcellular location">
    <subcellularLocation>
        <location evidence="1">Cell membrane</location>
        <topology evidence="1">Multi-pass membrane protein</topology>
    </subcellularLocation>
</comment>
<evidence type="ECO:0000313" key="8">
    <source>
        <dbReference type="Proteomes" id="UP001431783"/>
    </source>
</evidence>
<sequence length="213" mass="24838">MESNKTERVWAILLHLHRIILQLSTGVISMRTTFSIRKQYDAFLLKLWKINPKISWLKSTDLWRIISLYILSVIIGILYTGYVTSSTQGFNYYAFYLLGIFQSIQGLISLTVEISLIRYIRFQFSAITDELLEHQSSGKKQNSNRLNVIEIEMKKTNRSRNIKELIFCHDKVCNLVDNFNSIFGIHLLLSLFLCFIDILIHAELFSAHVFRAP</sequence>
<feature type="transmembrane region" description="Helical" evidence="6">
    <location>
        <begin position="187"/>
        <end position="210"/>
    </location>
</feature>
<name>A0AAW1TN48_9CUCU</name>
<proteinExistence type="predicted"/>
<keyword evidence="3 6" id="KW-0812">Transmembrane</keyword>
<keyword evidence="8" id="KW-1185">Reference proteome</keyword>
<evidence type="ECO:0000256" key="5">
    <source>
        <dbReference type="ARBA" id="ARBA00023136"/>
    </source>
</evidence>
<protein>
    <recommendedName>
        <fullName evidence="9">Gustatory receptor</fullName>
    </recommendedName>
</protein>
<dbReference type="EMBL" id="JARQZJ010000001">
    <property type="protein sequence ID" value="KAK9869180.1"/>
    <property type="molecule type" value="Genomic_DNA"/>
</dbReference>
<comment type="caution">
    <text evidence="7">The sequence shown here is derived from an EMBL/GenBank/DDBJ whole genome shotgun (WGS) entry which is preliminary data.</text>
</comment>
<evidence type="ECO:0000256" key="3">
    <source>
        <dbReference type="ARBA" id="ARBA00022692"/>
    </source>
</evidence>
<keyword evidence="4 6" id="KW-1133">Transmembrane helix</keyword>
<evidence type="ECO:0000313" key="7">
    <source>
        <dbReference type="EMBL" id="KAK9869180.1"/>
    </source>
</evidence>
<organism evidence="7 8">
    <name type="scientific">Henosepilachna vigintioctopunctata</name>
    <dbReference type="NCBI Taxonomy" id="420089"/>
    <lineage>
        <taxon>Eukaryota</taxon>
        <taxon>Metazoa</taxon>
        <taxon>Ecdysozoa</taxon>
        <taxon>Arthropoda</taxon>
        <taxon>Hexapoda</taxon>
        <taxon>Insecta</taxon>
        <taxon>Pterygota</taxon>
        <taxon>Neoptera</taxon>
        <taxon>Endopterygota</taxon>
        <taxon>Coleoptera</taxon>
        <taxon>Polyphaga</taxon>
        <taxon>Cucujiformia</taxon>
        <taxon>Coccinelloidea</taxon>
        <taxon>Coccinellidae</taxon>
        <taxon>Epilachninae</taxon>
        <taxon>Epilachnini</taxon>
        <taxon>Henosepilachna</taxon>
    </lineage>
</organism>
<evidence type="ECO:0008006" key="9">
    <source>
        <dbReference type="Google" id="ProtNLM"/>
    </source>
</evidence>
<dbReference type="Pfam" id="PF08395">
    <property type="entry name" value="7tm_7"/>
    <property type="match status" value="1"/>
</dbReference>
<dbReference type="AlphaFoldDB" id="A0AAW1TN48"/>
<keyword evidence="2" id="KW-1003">Cell membrane</keyword>
<reference evidence="7 8" key="1">
    <citation type="submission" date="2023-03" db="EMBL/GenBank/DDBJ databases">
        <title>Genome insight into feeding habits of ladybird beetles.</title>
        <authorList>
            <person name="Li H.-S."/>
            <person name="Huang Y.-H."/>
            <person name="Pang H."/>
        </authorList>
    </citation>
    <scope>NUCLEOTIDE SEQUENCE [LARGE SCALE GENOMIC DNA]</scope>
    <source>
        <strain evidence="7">SYSU_2023b</strain>
        <tissue evidence="7">Whole body</tissue>
    </source>
</reference>
<keyword evidence="5 6" id="KW-0472">Membrane</keyword>
<gene>
    <name evidence="7" type="ORF">WA026_002929</name>
</gene>
<dbReference type="Proteomes" id="UP001431783">
    <property type="component" value="Unassembled WGS sequence"/>
</dbReference>